<dbReference type="InterPro" id="IPR013022">
    <property type="entry name" value="Xyl_isomerase-like_TIM-brl"/>
</dbReference>
<dbReference type="KEGG" id="plyc:GXP70_22230"/>
<dbReference type="GO" id="GO:0016853">
    <property type="term" value="F:isomerase activity"/>
    <property type="evidence" value="ECO:0007669"/>
    <property type="project" value="UniProtKB-KW"/>
</dbReference>
<dbReference type="AlphaFoldDB" id="A0A6C0G5M7"/>
<name>A0A6C0G5M7_9BACL</name>
<accession>A0A6C0G5M7</accession>
<dbReference type="InterPro" id="IPR050312">
    <property type="entry name" value="IolE/XylAMocC-like"/>
</dbReference>
<dbReference type="Pfam" id="PF01261">
    <property type="entry name" value="AP_endonuc_2"/>
    <property type="match status" value="1"/>
</dbReference>
<feature type="domain" description="Xylose isomerase-like TIM barrel" evidence="1">
    <location>
        <begin position="24"/>
        <end position="249"/>
    </location>
</feature>
<keyword evidence="3" id="KW-1185">Reference proteome</keyword>
<dbReference type="Gene3D" id="3.20.20.150">
    <property type="entry name" value="Divalent-metal-dependent TIM barrel enzymes"/>
    <property type="match status" value="1"/>
</dbReference>
<evidence type="ECO:0000259" key="1">
    <source>
        <dbReference type="Pfam" id="PF01261"/>
    </source>
</evidence>
<sequence length="281" mass="30595">MDAKLACMTLPYAAYPFERALEGIARAGYRYVAFGTPHMNEPAAVPEDEASVERVRGLLSRFGLEPVMLLAHAQMHHTEPVEGALQQLRLAQALGIPEVNALGFWGYRRFPDEPLTAEEYASNSRDFLSFFAQVAEEAERLGIVVTLKPHTGNTATAGLLRGTVEAIGSTNVRACYDPGNVSYYEGLDPLADFDQVAPLLASFIAKDHAGGQRNYAFPVPGEGDMPFAAMFRRMAEAGFRGPIVVEKLDGDGKPLTPDELDRRVALARTNLERLLAQAGEA</sequence>
<dbReference type="EMBL" id="CP048209">
    <property type="protein sequence ID" value="QHT62430.1"/>
    <property type="molecule type" value="Genomic_DNA"/>
</dbReference>
<dbReference type="InterPro" id="IPR036237">
    <property type="entry name" value="Xyl_isomerase-like_sf"/>
</dbReference>
<organism evidence="2 3">
    <name type="scientific">Paenibacillus lycopersici</name>
    <dbReference type="NCBI Taxonomy" id="2704462"/>
    <lineage>
        <taxon>Bacteria</taxon>
        <taxon>Bacillati</taxon>
        <taxon>Bacillota</taxon>
        <taxon>Bacilli</taxon>
        <taxon>Bacillales</taxon>
        <taxon>Paenibacillaceae</taxon>
        <taxon>Paenibacillus</taxon>
    </lineage>
</organism>
<dbReference type="RefSeq" id="WP_162358863.1">
    <property type="nucleotide sequence ID" value="NZ_CP048209.1"/>
</dbReference>
<evidence type="ECO:0000313" key="2">
    <source>
        <dbReference type="EMBL" id="QHT62430.1"/>
    </source>
</evidence>
<reference evidence="2 3" key="1">
    <citation type="submission" date="2020-01" db="EMBL/GenBank/DDBJ databases">
        <title>Paenibacillus sp. nov., isolated from tomato rhizosphere.</title>
        <authorList>
            <person name="Weon H.-Y."/>
            <person name="Lee S.A."/>
        </authorList>
    </citation>
    <scope>NUCLEOTIDE SEQUENCE [LARGE SCALE GENOMIC DNA]</scope>
    <source>
        <strain evidence="2 3">12200R-189</strain>
    </source>
</reference>
<proteinExistence type="predicted"/>
<dbReference type="Proteomes" id="UP000476064">
    <property type="component" value="Chromosome"/>
</dbReference>
<protein>
    <submittedName>
        <fullName evidence="2">Sugar phosphate isomerase/epimerase</fullName>
    </submittedName>
</protein>
<evidence type="ECO:0000313" key="3">
    <source>
        <dbReference type="Proteomes" id="UP000476064"/>
    </source>
</evidence>
<dbReference type="PANTHER" id="PTHR12110">
    <property type="entry name" value="HYDROXYPYRUVATE ISOMERASE"/>
    <property type="match status" value="1"/>
</dbReference>
<keyword evidence="2" id="KW-0413">Isomerase</keyword>
<gene>
    <name evidence="2" type="ORF">GXP70_22230</name>
</gene>
<dbReference type="SUPFAM" id="SSF51658">
    <property type="entry name" value="Xylose isomerase-like"/>
    <property type="match status" value="1"/>
</dbReference>